<sequence>MNNEQESDKQEHEGMAKKRILEGIIPLPDSLYTTKRKGLSSFLSLTFVFGKTAAKLLCQSKMDCKDMELMKLCLSRNINFM</sequence>
<name>A0A1X0RZA4_RHIZD</name>
<feature type="non-terminal residue" evidence="1">
    <location>
        <position position="81"/>
    </location>
</feature>
<protein>
    <submittedName>
        <fullName evidence="1">Uncharacterized protein</fullName>
    </submittedName>
</protein>
<evidence type="ECO:0000313" key="1">
    <source>
        <dbReference type="EMBL" id="ORE17395.1"/>
    </source>
</evidence>
<proteinExistence type="predicted"/>
<gene>
    <name evidence="1" type="ORF">BCV71DRAFT_156625</name>
</gene>
<dbReference type="OMA" id="CKDMELM"/>
<dbReference type="EMBL" id="KV921357">
    <property type="protein sequence ID" value="ORE17395.1"/>
    <property type="molecule type" value="Genomic_DNA"/>
</dbReference>
<reference evidence="1 2" key="1">
    <citation type="journal article" date="2016" name="Proc. Natl. Acad. Sci. U.S.A.">
        <title>Lipid metabolic changes in an early divergent fungus govern the establishment of a mutualistic symbiosis with endobacteria.</title>
        <authorList>
            <person name="Lastovetsky O.A."/>
            <person name="Gaspar M.L."/>
            <person name="Mondo S.J."/>
            <person name="LaButti K.M."/>
            <person name="Sandor L."/>
            <person name="Grigoriev I.V."/>
            <person name="Henry S.A."/>
            <person name="Pawlowska T.E."/>
        </authorList>
    </citation>
    <scope>NUCLEOTIDE SEQUENCE [LARGE SCALE GENOMIC DNA]</scope>
    <source>
        <strain evidence="1 2">ATCC 11559</strain>
    </source>
</reference>
<dbReference type="AlphaFoldDB" id="A0A1X0RZA4"/>
<accession>A0A1X0RZA4</accession>
<organism evidence="1 2">
    <name type="scientific">Rhizopus microsporus</name>
    <dbReference type="NCBI Taxonomy" id="58291"/>
    <lineage>
        <taxon>Eukaryota</taxon>
        <taxon>Fungi</taxon>
        <taxon>Fungi incertae sedis</taxon>
        <taxon>Mucoromycota</taxon>
        <taxon>Mucoromycotina</taxon>
        <taxon>Mucoromycetes</taxon>
        <taxon>Mucorales</taxon>
        <taxon>Mucorineae</taxon>
        <taxon>Rhizopodaceae</taxon>
        <taxon>Rhizopus</taxon>
    </lineage>
</organism>
<evidence type="ECO:0000313" key="2">
    <source>
        <dbReference type="Proteomes" id="UP000242381"/>
    </source>
</evidence>
<dbReference type="Proteomes" id="UP000242381">
    <property type="component" value="Unassembled WGS sequence"/>
</dbReference>